<dbReference type="SUPFAM" id="SSF55909">
    <property type="entry name" value="Pentein"/>
    <property type="match status" value="1"/>
</dbReference>
<comment type="caution">
    <text evidence="1">The sequence shown here is derived from an EMBL/GenBank/DDBJ whole genome shotgun (WGS) entry which is preliminary data.</text>
</comment>
<accession>A0A1F5VER2</accession>
<dbReference type="Pfam" id="PF02274">
    <property type="entry name" value="ADI"/>
    <property type="match status" value="1"/>
</dbReference>
<dbReference type="Proteomes" id="UP000179251">
    <property type="component" value="Unassembled WGS sequence"/>
</dbReference>
<dbReference type="STRING" id="1798325.A2834_00425"/>
<reference evidence="1 2" key="1">
    <citation type="journal article" date="2016" name="Nat. Commun.">
        <title>Thousands of microbial genomes shed light on interconnected biogeochemical processes in an aquifer system.</title>
        <authorList>
            <person name="Anantharaman K."/>
            <person name="Brown C.T."/>
            <person name="Hug L.A."/>
            <person name="Sharon I."/>
            <person name="Castelle C.J."/>
            <person name="Probst A.J."/>
            <person name="Thomas B.C."/>
            <person name="Singh A."/>
            <person name="Wilkins M.J."/>
            <person name="Karaoz U."/>
            <person name="Brodie E.L."/>
            <person name="Williams K.H."/>
            <person name="Hubbard S.S."/>
            <person name="Banfield J.F."/>
        </authorList>
    </citation>
    <scope>NUCLEOTIDE SEQUENCE [LARGE SCALE GENOMIC DNA]</scope>
</reference>
<sequence length="298" mass="34549">MSDLRMAIMKVILVPPVHFDVKESYNTRMRPDHPCGKPDKKRTFLQWARMASTAIHDLGITAHFIEPVEDLYDMTFACDPGFWVDDLFIPANFWASPRKPEVEHFVKWFRDREYMVKHLSPLAFFEGGDCVFVKNKIIIGYGENRTNLQGVEEVASIFKKSRVEKVVPIRRVTEEFYHLNSVLTYYPSADLIMYYPKAFEDSAGEQLAFNFPGTRIVPLSEATLFRKHPDFDGEYLYSYALNAVERNGKVLQPYCHEIQEKILRDHGLEVIVPEDGSSEFERSGGSYRCLMMIHNVTQ</sequence>
<evidence type="ECO:0008006" key="3">
    <source>
        <dbReference type="Google" id="ProtNLM"/>
    </source>
</evidence>
<evidence type="ECO:0000313" key="1">
    <source>
        <dbReference type="EMBL" id="OGF61933.1"/>
    </source>
</evidence>
<proteinExistence type="predicted"/>
<dbReference type="AlphaFoldDB" id="A0A1F5VER2"/>
<evidence type="ECO:0000313" key="2">
    <source>
        <dbReference type="Proteomes" id="UP000179251"/>
    </source>
</evidence>
<dbReference type="EMBL" id="MFHD01000024">
    <property type="protein sequence ID" value="OGF61933.1"/>
    <property type="molecule type" value="Genomic_DNA"/>
</dbReference>
<organism evidence="1 2">
    <name type="scientific">Candidatus Giovannonibacteria bacterium RIFCSPHIGHO2_01_FULL_45_23</name>
    <dbReference type="NCBI Taxonomy" id="1798325"/>
    <lineage>
        <taxon>Bacteria</taxon>
        <taxon>Candidatus Giovannoniibacteriota</taxon>
    </lineage>
</organism>
<gene>
    <name evidence="1" type="ORF">A2834_00425</name>
</gene>
<protein>
    <recommendedName>
        <fullName evidence="3">Amidinotransferase</fullName>
    </recommendedName>
</protein>
<name>A0A1F5VER2_9BACT</name>
<dbReference type="Gene3D" id="3.75.10.10">
    <property type="entry name" value="L-arginine/glycine Amidinotransferase, Chain A"/>
    <property type="match status" value="1"/>
</dbReference>